<keyword evidence="7 13" id="KW-0479">Metal-binding</keyword>
<gene>
    <name evidence="13" type="primary">ndk</name>
    <name evidence="17" type="ORF">SAMN06296241_2857</name>
</gene>
<dbReference type="SUPFAM" id="SSF54919">
    <property type="entry name" value="Nucleoside diphosphate kinase, NDK"/>
    <property type="match status" value="1"/>
</dbReference>
<keyword evidence="12 13" id="KW-0546">Nucleotide metabolism</keyword>
<dbReference type="SMART" id="SM00562">
    <property type="entry name" value="NDK"/>
    <property type="match status" value="1"/>
</dbReference>
<evidence type="ECO:0000256" key="10">
    <source>
        <dbReference type="ARBA" id="ARBA00022840"/>
    </source>
</evidence>
<organism evidence="17 18">
    <name type="scientific">Salinimicrobium sediminis</name>
    <dbReference type="NCBI Taxonomy" id="1343891"/>
    <lineage>
        <taxon>Bacteria</taxon>
        <taxon>Pseudomonadati</taxon>
        <taxon>Bacteroidota</taxon>
        <taxon>Flavobacteriia</taxon>
        <taxon>Flavobacteriales</taxon>
        <taxon>Flavobacteriaceae</taxon>
        <taxon>Salinimicrobium</taxon>
    </lineage>
</organism>
<comment type="similarity">
    <text evidence="2 13 14 15">Belongs to the NDK family.</text>
</comment>
<evidence type="ECO:0000256" key="8">
    <source>
        <dbReference type="ARBA" id="ARBA00022741"/>
    </source>
</evidence>
<keyword evidence="11 13" id="KW-0460">Magnesium</keyword>
<reference evidence="18" key="1">
    <citation type="submission" date="2017-09" db="EMBL/GenBank/DDBJ databases">
        <authorList>
            <person name="Varghese N."/>
            <person name="Submissions S."/>
        </authorList>
    </citation>
    <scope>NUCLEOTIDE SEQUENCE [LARGE SCALE GENOMIC DNA]</scope>
    <source>
        <strain evidence="18">CGMCC 1.12641</strain>
    </source>
</reference>
<evidence type="ECO:0000256" key="12">
    <source>
        <dbReference type="ARBA" id="ARBA00023080"/>
    </source>
</evidence>
<dbReference type="NCBIfam" id="NF011116">
    <property type="entry name" value="PRK14545.1"/>
    <property type="match status" value="1"/>
</dbReference>
<dbReference type="GO" id="GO:0005524">
    <property type="term" value="F:ATP binding"/>
    <property type="evidence" value="ECO:0007669"/>
    <property type="project" value="UniProtKB-UniRule"/>
</dbReference>
<evidence type="ECO:0000256" key="9">
    <source>
        <dbReference type="ARBA" id="ARBA00022777"/>
    </source>
</evidence>
<dbReference type="HAMAP" id="MF_00451">
    <property type="entry name" value="NDP_kinase"/>
    <property type="match status" value="1"/>
</dbReference>
<evidence type="ECO:0000256" key="1">
    <source>
        <dbReference type="ARBA" id="ARBA00001946"/>
    </source>
</evidence>
<evidence type="ECO:0000259" key="16">
    <source>
        <dbReference type="SMART" id="SM00562"/>
    </source>
</evidence>
<comment type="catalytic activity">
    <reaction evidence="13">
        <text>a ribonucleoside 5'-diphosphate + ATP = a ribonucleoside 5'-triphosphate + ADP</text>
        <dbReference type="Rhea" id="RHEA:18113"/>
        <dbReference type="ChEBI" id="CHEBI:30616"/>
        <dbReference type="ChEBI" id="CHEBI:57930"/>
        <dbReference type="ChEBI" id="CHEBI:61557"/>
        <dbReference type="ChEBI" id="CHEBI:456216"/>
        <dbReference type="EC" id="2.7.4.6"/>
    </reaction>
</comment>
<dbReference type="Proteomes" id="UP000219193">
    <property type="component" value="Unassembled WGS sequence"/>
</dbReference>
<dbReference type="AlphaFoldDB" id="A0A285X7H7"/>
<dbReference type="PRINTS" id="PR01243">
    <property type="entry name" value="NUCDPKINASE"/>
</dbReference>
<keyword evidence="10 13" id="KW-0067">ATP-binding</keyword>
<dbReference type="GO" id="GO:0006228">
    <property type="term" value="P:UTP biosynthetic process"/>
    <property type="evidence" value="ECO:0007669"/>
    <property type="project" value="UniProtKB-UniRule"/>
</dbReference>
<feature type="active site" description="Pros-phosphohistidine intermediate" evidence="13 14">
    <location>
        <position position="158"/>
    </location>
</feature>
<dbReference type="InterPro" id="IPR034907">
    <property type="entry name" value="NDK-like_dom"/>
</dbReference>
<feature type="binding site" evidence="13 14">
    <location>
        <position position="52"/>
    </location>
    <ligand>
        <name>ATP</name>
        <dbReference type="ChEBI" id="CHEBI:30616"/>
    </ligand>
</feature>
<proteinExistence type="inferred from homology"/>
<evidence type="ECO:0000256" key="4">
    <source>
        <dbReference type="ARBA" id="ARBA00017632"/>
    </source>
</evidence>
<feature type="binding site" evidence="13 14">
    <location>
        <position position="100"/>
    </location>
    <ligand>
        <name>ATP</name>
        <dbReference type="ChEBI" id="CHEBI:30616"/>
    </ligand>
</feature>
<comment type="subcellular location">
    <subcellularLocation>
        <location evidence="13">Cytoplasm</location>
    </subcellularLocation>
</comment>
<feature type="binding site" evidence="13 14">
    <location>
        <position position="134"/>
    </location>
    <ligand>
        <name>ATP</name>
        <dbReference type="ChEBI" id="CHEBI:30616"/>
    </ligand>
</feature>
<dbReference type="EC" id="2.7.4.6" evidence="3 13"/>
<protein>
    <recommendedName>
        <fullName evidence="4 13">Nucleoside diphosphate kinase</fullName>
        <shortName evidence="13">NDK</shortName>
        <shortName evidence="13">NDP kinase</shortName>
        <ecNumber evidence="3 13">2.7.4.6</ecNumber>
    </recommendedName>
    <alternativeName>
        <fullName evidence="13">Nucleoside-2-P kinase</fullName>
    </alternativeName>
</protein>
<evidence type="ECO:0000256" key="13">
    <source>
        <dbReference type="HAMAP-Rule" id="MF_00451"/>
    </source>
</evidence>
<evidence type="ECO:0000256" key="3">
    <source>
        <dbReference type="ARBA" id="ARBA00012966"/>
    </source>
</evidence>
<dbReference type="GO" id="GO:0006183">
    <property type="term" value="P:GTP biosynthetic process"/>
    <property type="evidence" value="ECO:0007669"/>
    <property type="project" value="UniProtKB-UniRule"/>
</dbReference>
<dbReference type="FunFam" id="3.30.70.141:FF:000003">
    <property type="entry name" value="Nucleoside diphosphate kinase"/>
    <property type="match status" value="1"/>
</dbReference>
<dbReference type="CDD" id="cd04413">
    <property type="entry name" value="NDPk_I"/>
    <property type="match status" value="1"/>
</dbReference>
<evidence type="ECO:0000256" key="7">
    <source>
        <dbReference type="ARBA" id="ARBA00022723"/>
    </source>
</evidence>
<feature type="domain" description="Nucleoside diphosphate kinase-like" evidence="16">
    <location>
        <begin position="44"/>
        <end position="178"/>
    </location>
</feature>
<keyword evidence="13" id="KW-0963">Cytoplasm</keyword>
<evidence type="ECO:0000256" key="11">
    <source>
        <dbReference type="ARBA" id="ARBA00022842"/>
    </source>
</evidence>
<feature type="binding site" evidence="13 14">
    <location>
        <position position="128"/>
    </location>
    <ligand>
        <name>ATP</name>
        <dbReference type="ChEBI" id="CHEBI:30616"/>
    </ligand>
</feature>
<comment type="catalytic activity">
    <reaction evidence="13">
        <text>a 2'-deoxyribonucleoside 5'-diphosphate + ATP = a 2'-deoxyribonucleoside 5'-triphosphate + ADP</text>
        <dbReference type="Rhea" id="RHEA:44640"/>
        <dbReference type="ChEBI" id="CHEBI:30616"/>
        <dbReference type="ChEBI" id="CHEBI:61560"/>
        <dbReference type="ChEBI" id="CHEBI:73316"/>
        <dbReference type="ChEBI" id="CHEBI:456216"/>
        <dbReference type="EC" id="2.7.4.6"/>
    </reaction>
</comment>
<evidence type="ECO:0000313" key="17">
    <source>
        <dbReference type="EMBL" id="SOC81282.1"/>
    </source>
</evidence>
<dbReference type="InterPro" id="IPR036850">
    <property type="entry name" value="NDK-like_dom_sf"/>
</dbReference>
<dbReference type="PROSITE" id="PS51374">
    <property type="entry name" value="NDPK_LIKE"/>
    <property type="match status" value="1"/>
</dbReference>
<keyword evidence="5 13" id="KW-0597">Phosphoprotein</keyword>
<keyword evidence="18" id="KW-1185">Reference proteome</keyword>
<dbReference type="GO" id="GO:0004550">
    <property type="term" value="F:nucleoside diphosphate kinase activity"/>
    <property type="evidence" value="ECO:0007669"/>
    <property type="project" value="UniProtKB-UniRule"/>
</dbReference>
<dbReference type="GO" id="GO:0046872">
    <property type="term" value="F:metal ion binding"/>
    <property type="evidence" value="ECO:0007669"/>
    <property type="project" value="UniProtKB-KW"/>
</dbReference>
<evidence type="ECO:0000256" key="14">
    <source>
        <dbReference type="PROSITE-ProRule" id="PRU00706"/>
    </source>
</evidence>
<keyword evidence="8 13" id="KW-0547">Nucleotide-binding</keyword>
<dbReference type="PANTHER" id="PTHR11349">
    <property type="entry name" value="NUCLEOSIDE DIPHOSPHATE KINASE"/>
    <property type="match status" value="1"/>
</dbReference>
<comment type="subunit">
    <text evidence="13">Homotetramer.</text>
</comment>
<dbReference type="EMBL" id="OCMF01000004">
    <property type="protein sequence ID" value="SOC81282.1"/>
    <property type="molecule type" value="Genomic_DNA"/>
</dbReference>
<dbReference type="GO" id="GO:0006241">
    <property type="term" value="P:CTP biosynthetic process"/>
    <property type="evidence" value="ECO:0007669"/>
    <property type="project" value="UniProtKB-UniRule"/>
</dbReference>
<evidence type="ECO:0000256" key="2">
    <source>
        <dbReference type="ARBA" id="ARBA00008142"/>
    </source>
</evidence>
<dbReference type="NCBIfam" id="NF001908">
    <property type="entry name" value="PRK00668.1"/>
    <property type="match status" value="1"/>
</dbReference>
<name>A0A285X7H7_9FLAO</name>
<evidence type="ECO:0000256" key="6">
    <source>
        <dbReference type="ARBA" id="ARBA00022679"/>
    </source>
</evidence>
<feature type="binding site" evidence="13 14">
    <location>
        <position position="155"/>
    </location>
    <ligand>
        <name>ATP</name>
        <dbReference type="ChEBI" id="CHEBI:30616"/>
    </ligand>
</feature>
<accession>A0A285X7H7</accession>
<dbReference type="InterPro" id="IPR001564">
    <property type="entry name" value="Nucleoside_diP_kinase"/>
</dbReference>
<sequence length="180" mass="20014">MGFQKRYFCCDFIASEAINKSYRLGNGIVLTIFAAKLKIDIMAGNRTFTMIKPDAVENGHIGAILEQITASGFRIVAMKLTQMTRRDAEKFYEVHAERPFYGELVEFMSRGPIVAAILEKENAVEDFRTLIGATNPEDAAEGTIRKKYATSVGENAVHGSDSDENAKIEGAFHFSGREMF</sequence>
<evidence type="ECO:0000256" key="5">
    <source>
        <dbReference type="ARBA" id="ARBA00022553"/>
    </source>
</evidence>
<comment type="function">
    <text evidence="13">Major role in the synthesis of nucleoside triphosphates other than ATP. The ATP gamma phosphate is transferred to the NDP beta phosphate via a ping-pong mechanism, using a phosphorylated active-site intermediate.</text>
</comment>
<dbReference type="Gene3D" id="3.30.70.141">
    <property type="entry name" value="Nucleoside diphosphate kinase-like domain"/>
    <property type="match status" value="1"/>
</dbReference>
<dbReference type="GO" id="GO:0005737">
    <property type="term" value="C:cytoplasm"/>
    <property type="evidence" value="ECO:0007669"/>
    <property type="project" value="UniProtKB-SubCell"/>
</dbReference>
<keyword evidence="6 13" id="KW-0808">Transferase</keyword>
<feature type="binding site" evidence="13 14">
    <location>
        <position position="145"/>
    </location>
    <ligand>
        <name>ATP</name>
        <dbReference type="ChEBI" id="CHEBI:30616"/>
    </ligand>
</feature>
<dbReference type="Pfam" id="PF00334">
    <property type="entry name" value="NDK"/>
    <property type="match status" value="1"/>
</dbReference>
<evidence type="ECO:0000313" key="18">
    <source>
        <dbReference type="Proteomes" id="UP000219193"/>
    </source>
</evidence>
<keyword evidence="9 13" id="KW-0418">Kinase</keyword>
<evidence type="ECO:0000256" key="15">
    <source>
        <dbReference type="RuleBase" id="RU004011"/>
    </source>
</evidence>
<comment type="cofactor">
    <cofactor evidence="1 13">
        <name>Mg(2+)</name>
        <dbReference type="ChEBI" id="CHEBI:18420"/>
    </cofactor>
</comment>